<evidence type="ECO:0000256" key="2">
    <source>
        <dbReference type="ARBA" id="ARBA00005695"/>
    </source>
</evidence>
<dbReference type="PIRSF" id="PIRSF002741">
    <property type="entry name" value="MppA"/>
    <property type="match status" value="1"/>
</dbReference>
<evidence type="ECO:0000256" key="6">
    <source>
        <dbReference type="ARBA" id="ARBA00022856"/>
    </source>
</evidence>
<evidence type="ECO:0000256" key="8">
    <source>
        <dbReference type="ARBA" id="ARBA00023157"/>
    </source>
</evidence>
<reference evidence="15 17" key="2">
    <citation type="submission" date="2023-12" db="EMBL/GenBank/DDBJ databases">
        <authorList>
            <person name="Easwaran N."/>
            <person name="Lazarus H.P.S."/>
        </authorList>
    </citation>
    <scope>NUCLEOTIDE SEQUENCE [LARGE SCALE GENOMIC DNA]</scope>
    <source>
        <strain evidence="15 17">VIT-2023</strain>
    </source>
</reference>
<keyword evidence="7" id="KW-0653">Protein transport</keyword>
<dbReference type="GeneID" id="90837895"/>
<dbReference type="SUPFAM" id="SSF53850">
    <property type="entry name" value="Periplasmic binding protein-like II"/>
    <property type="match status" value="1"/>
</dbReference>
<feature type="chain" id="PRO_5006891973" description="Periplasmic oligopeptide-binding protein OppA" evidence="12">
    <location>
        <begin position="22"/>
        <end position="549"/>
    </location>
</feature>
<dbReference type="CDD" id="cd08504">
    <property type="entry name" value="PBP2_OppA"/>
    <property type="match status" value="1"/>
</dbReference>
<dbReference type="GO" id="GO:0015031">
    <property type="term" value="P:protein transport"/>
    <property type="evidence" value="ECO:0007669"/>
    <property type="project" value="UniProtKB-KW"/>
</dbReference>
<evidence type="ECO:0000256" key="4">
    <source>
        <dbReference type="ARBA" id="ARBA00022729"/>
    </source>
</evidence>
<evidence type="ECO:0000256" key="10">
    <source>
        <dbReference type="ARBA" id="ARBA00072558"/>
    </source>
</evidence>
<proteinExistence type="inferred from homology"/>
<evidence type="ECO:0000313" key="14">
    <source>
        <dbReference type="EMBL" id="KSU50044.1"/>
    </source>
</evidence>
<dbReference type="OrthoDB" id="9801912at2"/>
<dbReference type="FunFam" id="3.90.76.10:FF:000001">
    <property type="entry name" value="Oligopeptide ABC transporter substrate-binding protein"/>
    <property type="match status" value="1"/>
</dbReference>
<keyword evidence="8" id="KW-1015">Disulfide bond</keyword>
<evidence type="ECO:0000256" key="11">
    <source>
        <dbReference type="SAM" id="MobiDB-lite"/>
    </source>
</evidence>
<comment type="caution">
    <text evidence="14">The sequence shown here is derived from an EMBL/GenBank/DDBJ whole genome shotgun (WGS) entry which is preliminary data.</text>
</comment>
<dbReference type="Gene3D" id="3.10.105.10">
    <property type="entry name" value="Dipeptide-binding Protein, Domain 3"/>
    <property type="match status" value="1"/>
</dbReference>
<dbReference type="PROSITE" id="PS51257">
    <property type="entry name" value="PROKAR_LIPOPROTEIN"/>
    <property type="match status" value="1"/>
</dbReference>
<keyword evidence="5" id="KW-0574">Periplasm</keyword>
<dbReference type="GO" id="GO:1904680">
    <property type="term" value="F:peptide transmembrane transporter activity"/>
    <property type="evidence" value="ECO:0007669"/>
    <property type="project" value="TreeGrafter"/>
</dbReference>
<keyword evidence="17" id="KW-1185">Reference proteome</keyword>
<dbReference type="PANTHER" id="PTHR30290">
    <property type="entry name" value="PERIPLASMIC BINDING COMPONENT OF ABC TRANSPORTER"/>
    <property type="match status" value="1"/>
</dbReference>
<evidence type="ECO:0000256" key="5">
    <source>
        <dbReference type="ARBA" id="ARBA00022764"/>
    </source>
</evidence>
<evidence type="ECO:0000313" key="17">
    <source>
        <dbReference type="Proteomes" id="UP001387110"/>
    </source>
</evidence>
<feature type="region of interest" description="Disordered" evidence="11">
    <location>
        <begin position="24"/>
        <end position="44"/>
    </location>
</feature>
<dbReference type="InterPro" id="IPR000914">
    <property type="entry name" value="SBP_5_dom"/>
</dbReference>
<dbReference type="Pfam" id="PF00496">
    <property type="entry name" value="SBP_bac_5"/>
    <property type="match status" value="1"/>
</dbReference>
<dbReference type="InterPro" id="IPR030678">
    <property type="entry name" value="Peptide/Ni-bd"/>
</dbReference>
<dbReference type="EMBL" id="LNQL01000001">
    <property type="protein sequence ID" value="KSU50044.1"/>
    <property type="molecule type" value="Genomic_DNA"/>
</dbReference>
<dbReference type="Gene3D" id="3.90.76.10">
    <property type="entry name" value="Dipeptide-binding Protein, Domain 1"/>
    <property type="match status" value="1"/>
</dbReference>
<dbReference type="PANTHER" id="PTHR30290:SF10">
    <property type="entry name" value="PERIPLASMIC OLIGOPEPTIDE-BINDING PROTEIN-RELATED"/>
    <property type="match status" value="1"/>
</dbReference>
<name>A0A0V8GID6_9BACL</name>
<comment type="subunit">
    <text evidence="9">The complex is composed of two ATP-binding proteins (OppD and OppF), two transmembrane proteins (OppB and OppC) and a solute-binding protein (OppA).</text>
</comment>
<dbReference type="AlphaFoldDB" id="A0A0V8GID6"/>
<evidence type="ECO:0000259" key="13">
    <source>
        <dbReference type="Pfam" id="PF00496"/>
    </source>
</evidence>
<evidence type="ECO:0000313" key="15">
    <source>
        <dbReference type="EMBL" id="MEI4461966.1"/>
    </source>
</evidence>
<dbReference type="Proteomes" id="UP001387110">
    <property type="component" value="Unassembled WGS sequence"/>
</dbReference>
<evidence type="ECO:0000256" key="1">
    <source>
        <dbReference type="ARBA" id="ARBA00004418"/>
    </source>
</evidence>
<keyword evidence="4 12" id="KW-0732">Signal</keyword>
<dbReference type="Proteomes" id="UP000053797">
    <property type="component" value="Unassembled WGS sequence"/>
</dbReference>
<dbReference type="GO" id="GO:0015833">
    <property type="term" value="P:peptide transport"/>
    <property type="evidence" value="ECO:0007669"/>
    <property type="project" value="UniProtKB-KW"/>
</dbReference>
<keyword evidence="6" id="KW-0571">Peptide transport</keyword>
<evidence type="ECO:0000313" key="16">
    <source>
        <dbReference type="Proteomes" id="UP000053797"/>
    </source>
</evidence>
<dbReference type="RefSeq" id="WP_023469343.1">
    <property type="nucleotide sequence ID" value="NZ_FMYN01000001.1"/>
</dbReference>
<gene>
    <name evidence="14" type="ORF">AS033_01340</name>
    <name evidence="15" type="ORF">SZL87_05925</name>
</gene>
<dbReference type="GO" id="GO:0030288">
    <property type="term" value="C:outer membrane-bounded periplasmic space"/>
    <property type="evidence" value="ECO:0007669"/>
    <property type="project" value="UniProtKB-ARBA"/>
</dbReference>
<dbReference type="InterPro" id="IPR039424">
    <property type="entry name" value="SBP_5"/>
</dbReference>
<accession>A0A0V8GID6</accession>
<organism evidence="14 16">
    <name type="scientific">Exiguobacterium indicum</name>
    <dbReference type="NCBI Taxonomy" id="296995"/>
    <lineage>
        <taxon>Bacteria</taxon>
        <taxon>Bacillati</taxon>
        <taxon>Bacillota</taxon>
        <taxon>Bacilli</taxon>
        <taxon>Bacillales</taxon>
        <taxon>Bacillales Family XII. Incertae Sedis</taxon>
        <taxon>Exiguobacterium</taxon>
    </lineage>
</organism>
<comment type="subcellular location">
    <subcellularLocation>
        <location evidence="1">Periplasm</location>
    </subcellularLocation>
</comment>
<evidence type="ECO:0000256" key="9">
    <source>
        <dbReference type="ARBA" id="ARBA00063980"/>
    </source>
</evidence>
<protein>
    <recommendedName>
        <fullName evidence="10">Periplasmic oligopeptide-binding protein OppA</fullName>
    </recommendedName>
</protein>
<evidence type="ECO:0000256" key="7">
    <source>
        <dbReference type="ARBA" id="ARBA00022927"/>
    </source>
</evidence>
<dbReference type="FunFam" id="3.40.190.10:FF:000018">
    <property type="entry name" value="Oligopeptide ABC transporter, oligopeptide-binding protein"/>
    <property type="match status" value="1"/>
</dbReference>
<reference evidence="14 16" key="1">
    <citation type="journal article" date="2015" name="Int. J. Syst. Evol. Microbiol.">
        <title>Exiguobacterium enclense sp. nov., isolated from sediment.</title>
        <authorList>
            <person name="Dastager S.G."/>
            <person name="Mawlankar R."/>
            <person name="Sonalkar V.V."/>
            <person name="Thorat M.N."/>
            <person name="Mual P."/>
            <person name="Verma A."/>
            <person name="Krishnamurthi S."/>
            <person name="Tang S.K."/>
            <person name="Li W.J."/>
        </authorList>
    </citation>
    <scope>NUCLEOTIDE SEQUENCE [LARGE SCALE GENOMIC DNA]</scope>
    <source>
        <strain evidence="14 16">NIO-1109</strain>
    </source>
</reference>
<dbReference type="FunFam" id="3.10.105.10:FF:000001">
    <property type="entry name" value="Oligopeptide ABC transporter, oligopeptide-binding protein"/>
    <property type="match status" value="1"/>
</dbReference>
<feature type="signal peptide" evidence="12">
    <location>
        <begin position="1"/>
        <end position="21"/>
    </location>
</feature>
<sequence>MKKKKALALVGALTIAGSSLAACSTTDEGKKESGSTSGEKSSDKQILNLTSASDIPALSPTVATDSVSFTVLNNVQEGLFRLDDKQEATPGVAESVDVSEDGLTYTFKLRDSKWSDGSDVTAKDFEYAWKRVLDPKSGSQYAYIMYLIDGAEAYNTGKGKADDVAVKAVDDKTLEVKLTQPAEYFKSLTGFGSFMPLKQEFVEKQGKNFATKPDTFLYNGPFVLSDWKTEVGWSYKKNDQYWDKDNVKLEEINYKVVKETSTAVNLYEKGDIDQVGLTSEFVDQYKDNEDFDTRLDASMYYIQMNFKNELLKNKDIRKAIDSGYDKEQMAKVLLNNGSIPAYYYVPKEFAKGPDGKDFRDGNEGFGSYDASSAKASFEKGLKDIGKKSVKLELLSYDDDNSKKISEYLKGEWEKNLPGLEVTIKQQPFKNKLELESKGEFELSFAGWGPDYQDPMTFLDMWVTGGPYNRGKYSSDKYDSLIKSAQKEVDAEKRWQALKDAEKTLLEDDQAISVMYQRGASFLRKPYVKGIVNHKVGADTSYKWASIEGK</sequence>
<keyword evidence="3" id="KW-0813">Transport</keyword>
<dbReference type="GO" id="GO:0043190">
    <property type="term" value="C:ATP-binding cassette (ABC) transporter complex"/>
    <property type="evidence" value="ECO:0007669"/>
    <property type="project" value="InterPro"/>
</dbReference>
<dbReference type="Gene3D" id="3.40.190.10">
    <property type="entry name" value="Periplasmic binding protein-like II"/>
    <property type="match status" value="1"/>
</dbReference>
<evidence type="ECO:0000256" key="3">
    <source>
        <dbReference type="ARBA" id="ARBA00022448"/>
    </source>
</evidence>
<comment type="similarity">
    <text evidence="2">Belongs to the bacterial solute-binding protein 5 family.</text>
</comment>
<evidence type="ECO:0000256" key="12">
    <source>
        <dbReference type="SAM" id="SignalP"/>
    </source>
</evidence>
<dbReference type="EMBL" id="JBAWKY010000001">
    <property type="protein sequence ID" value="MEI4461966.1"/>
    <property type="molecule type" value="Genomic_DNA"/>
</dbReference>
<feature type="domain" description="Solute-binding protein family 5" evidence="13">
    <location>
        <begin position="88"/>
        <end position="467"/>
    </location>
</feature>